<dbReference type="InterPro" id="IPR044925">
    <property type="entry name" value="His-Me_finger_sf"/>
</dbReference>
<keyword evidence="2" id="KW-1185">Reference proteome</keyword>
<dbReference type="InterPro" id="IPR038563">
    <property type="entry name" value="Endonuclease_7_sf"/>
</dbReference>
<dbReference type="RefSeq" id="WP_125208977.1">
    <property type="nucleotide sequence ID" value="NZ_PDER01000005.1"/>
</dbReference>
<dbReference type="AlphaFoldDB" id="A0A426S6S2"/>
<name>A0A426S6S2_9ACTN</name>
<comment type="caution">
    <text evidence="1">The sequence shown here is derived from an EMBL/GenBank/DDBJ whole genome shotgun (WGS) entry which is preliminary data.</text>
</comment>
<dbReference type="InterPro" id="IPR004211">
    <property type="entry name" value="Endonuclease_7"/>
</dbReference>
<keyword evidence="1" id="KW-0255">Endonuclease</keyword>
<sequence length="203" mass="22765">MRVAEEPNAKGCGKCGRDLPRAAFARDRNRRDGLQPYCRECVAEYGATHYRRRREAMGKTVRQKVTVPSGHKRCPQCQEVKPHTEWERNRSSSDGWASYCRTCRAGRNRTSYLKRKYGLTEAERDAMVASQRGLCVICLKAPAAHVDHCHKTGRVRGVLCFNCNSAIGKLGDDPDAVRRAAAYLEGISWKPILVAPGVYQLPS</sequence>
<keyword evidence="1" id="KW-0540">Nuclease</keyword>
<dbReference type="EMBL" id="PDES01000007">
    <property type="protein sequence ID" value="RRQ85699.1"/>
    <property type="molecule type" value="Genomic_DNA"/>
</dbReference>
<dbReference type="SUPFAM" id="SSF54060">
    <property type="entry name" value="His-Me finger endonucleases"/>
    <property type="match status" value="1"/>
</dbReference>
<proteinExistence type="predicted"/>
<accession>A0A426S6S2</accession>
<reference evidence="1 2" key="1">
    <citation type="submission" date="2017-10" db="EMBL/GenBank/DDBJ databases">
        <title>Draft genome of actinobacteria isolated from guarana (Paullinia cupana (Mart.) Ducke.</title>
        <authorList>
            <person name="Siqueira K.A."/>
            <person name="Liotti R.G."/>
            <person name="Mendes T.A."/>
            <person name="Soares M.A."/>
        </authorList>
    </citation>
    <scope>NUCLEOTIDE SEQUENCE [LARGE SCALE GENOMIC DNA]</scope>
    <source>
        <strain evidence="1 2">199</strain>
    </source>
</reference>
<dbReference type="Gene3D" id="3.40.1800.10">
    <property type="entry name" value="His-Me finger endonucleases"/>
    <property type="match status" value="1"/>
</dbReference>
<evidence type="ECO:0000313" key="1">
    <source>
        <dbReference type="EMBL" id="RRQ85699.1"/>
    </source>
</evidence>
<dbReference type="Pfam" id="PF02945">
    <property type="entry name" value="Endonuclease_7"/>
    <property type="match status" value="1"/>
</dbReference>
<protein>
    <submittedName>
        <fullName evidence="1">Recombination endonuclease VII</fullName>
    </submittedName>
</protein>
<dbReference type="GO" id="GO:0004519">
    <property type="term" value="F:endonuclease activity"/>
    <property type="evidence" value="ECO:0007669"/>
    <property type="project" value="UniProtKB-KW"/>
</dbReference>
<gene>
    <name evidence="1" type="ORF">CQW44_17205</name>
</gene>
<organism evidence="1 2">
    <name type="scientific">Streptomyces griseofuscus</name>
    <dbReference type="NCBI Taxonomy" id="146922"/>
    <lineage>
        <taxon>Bacteria</taxon>
        <taxon>Bacillati</taxon>
        <taxon>Actinomycetota</taxon>
        <taxon>Actinomycetes</taxon>
        <taxon>Kitasatosporales</taxon>
        <taxon>Streptomycetaceae</taxon>
        <taxon>Streptomyces</taxon>
    </lineage>
</organism>
<evidence type="ECO:0000313" key="2">
    <source>
        <dbReference type="Proteomes" id="UP000276379"/>
    </source>
</evidence>
<dbReference type="Proteomes" id="UP000276379">
    <property type="component" value="Unassembled WGS sequence"/>
</dbReference>
<keyword evidence="1" id="KW-0378">Hydrolase</keyword>